<dbReference type="EMBL" id="BGZK01000381">
    <property type="protein sequence ID" value="GBP40408.1"/>
    <property type="molecule type" value="Genomic_DNA"/>
</dbReference>
<keyword evidence="2" id="KW-1185">Reference proteome</keyword>
<name>A0A4C1VMS1_EUMVA</name>
<evidence type="ECO:0000313" key="2">
    <source>
        <dbReference type="Proteomes" id="UP000299102"/>
    </source>
</evidence>
<evidence type="ECO:0000313" key="1">
    <source>
        <dbReference type="EMBL" id="GBP40408.1"/>
    </source>
</evidence>
<dbReference type="Proteomes" id="UP000299102">
    <property type="component" value="Unassembled WGS sequence"/>
</dbReference>
<comment type="caution">
    <text evidence="1">The sequence shown here is derived from an EMBL/GenBank/DDBJ whole genome shotgun (WGS) entry which is preliminary data.</text>
</comment>
<dbReference type="AlphaFoldDB" id="A0A4C1VMS1"/>
<organism evidence="1 2">
    <name type="scientific">Eumeta variegata</name>
    <name type="common">Bagworm moth</name>
    <name type="synonym">Eumeta japonica</name>
    <dbReference type="NCBI Taxonomy" id="151549"/>
    <lineage>
        <taxon>Eukaryota</taxon>
        <taxon>Metazoa</taxon>
        <taxon>Ecdysozoa</taxon>
        <taxon>Arthropoda</taxon>
        <taxon>Hexapoda</taxon>
        <taxon>Insecta</taxon>
        <taxon>Pterygota</taxon>
        <taxon>Neoptera</taxon>
        <taxon>Endopterygota</taxon>
        <taxon>Lepidoptera</taxon>
        <taxon>Glossata</taxon>
        <taxon>Ditrysia</taxon>
        <taxon>Tineoidea</taxon>
        <taxon>Psychidae</taxon>
        <taxon>Oiketicinae</taxon>
        <taxon>Eumeta</taxon>
    </lineage>
</organism>
<reference evidence="1 2" key="1">
    <citation type="journal article" date="2019" name="Commun. Biol.">
        <title>The bagworm genome reveals a unique fibroin gene that provides high tensile strength.</title>
        <authorList>
            <person name="Kono N."/>
            <person name="Nakamura H."/>
            <person name="Ohtoshi R."/>
            <person name="Tomita M."/>
            <person name="Numata K."/>
            <person name="Arakawa K."/>
        </authorList>
    </citation>
    <scope>NUCLEOTIDE SEQUENCE [LARGE SCALE GENOMIC DNA]</scope>
</reference>
<sequence length="91" mass="10216">MIQVEGTCLQLSWELANKSKYIDKVHHYRLHPSQRRTCILTPAARPARSSHAAASTLSVVKRPYRPPCALSAAQIMHLSVDTTKFIATHHN</sequence>
<protein>
    <submittedName>
        <fullName evidence="1">Uncharacterized protein</fullName>
    </submittedName>
</protein>
<accession>A0A4C1VMS1</accession>
<proteinExistence type="predicted"/>
<gene>
    <name evidence="1" type="ORF">EVAR_25260_1</name>
</gene>